<dbReference type="AlphaFoldDB" id="A0A922HQN2"/>
<organism evidence="1 2">
    <name type="scientific">Dermatophagoides farinae</name>
    <name type="common">American house dust mite</name>
    <dbReference type="NCBI Taxonomy" id="6954"/>
    <lineage>
        <taxon>Eukaryota</taxon>
        <taxon>Metazoa</taxon>
        <taxon>Ecdysozoa</taxon>
        <taxon>Arthropoda</taxon>
        <taxon>Chelicerata</taxon>
        <taxon>Arachnida</taxon>
        <taxon>Acari</taxon>
        <taxon>Acariformes</taxon>
        <taxon>Sarcoptiformes</taxon>
        <taxon>Astigmata</taxon>
        <taxon>Psoroptidia</taxon>
        <taxon>Analgoidea</taxon>
        <taxon>Pyroglyphidae</taxon>
        <taxon>Dermatophagoidinae</taxon>
        <taxon>Dermatophagoides</taxon>
    </lineage>
</organism>
<gene>
    <name evidence="1" type="ORF">DERF_012720</name>
</gene>
<reference evidence="1" key="2">
    <citation type="journal article" date="2022" name="Res Sq">
        <title>Comparative Genomics Reveals Insights into the Divergent Evolution of Astigmatic Mites and Household Pest Adaptations.</title>
        <authorList>
            <person name="Xiong Q."/>
            <person name="Wan A.T.-Y."/>
            <person name="Liu X.-Y."/>
            <person name="Fung C.S.-H."/>
            <person name="Xiao X."/>
            <person name="Malainual N."/>
            <person name="Hou J."/>
            <person name="Wang L."/>
            <person name="Wang M."/>
            <person name="Yang K."/>
            <person name="Cui Y."/>
            <person name="Leung E."/>
            <person name="Nong W."/>
            <person name="Shin S.-K."/>
            <person name="Au S."/>
            <person name="Jeong K.Y."/>
            <person name="Chew F.T."/>
            <person name="Hui J."/>
            <person name="Leung T.F."/>
            <person name="Tungtrongchitr A."/>
            <person name="Zhong N."/>
            <person name="Liu Z."/>
            <person name="Tsui S."/>
        </authorList>
    </citation>
    <scope>NUCLEOTIDE SEQUENCE</scope>
    <source>
        <strain evidence="1">Derf</strain>
        <tissue evidence="1">Whole organism</tissue>
    </source>
</reference>
<accession>A0A922HQN2</accession>
<dbReference type="Proteomes" id="UP000790347">
    <property type="component" value="Unassembled WGS sequence"/>
</dbReference>
<proteinExistence type="predicted"/>
<reference evidence="1" key="1">
    <citation type="submission" date="2013-05" db="EMBL/GenBank/DDBJ databases">
        <authorList>
            <person name="Yim A.K.Y."/>
            <person name="Chan T.F."/>
            <person name="Ji K.M."/>
            <person name="Liu X.Y."/>
            <person name="Zhou J.W."/>
            <person name="Li R.Q."/>
            <person name="Yang K.Y."/>
            <person name="Li J."/>
            <person name="Li M."/>
            <person name="Law P.T.W."/>
            <person name="Wu Y.L."/>
            <person name="Cai Z.L."/>
            <person name="Qin H."/>
            <person name="Bao Y."/>
            <person name="Leung R.K.K."/>
            <person name="Ng P.K.S."/>
            <person name="Zou J."/>
            <person name="Zhong X.J."/>
            <person name="Ran P.X."/>
            <person name="Zhong N.S."/>
            <person name="Liu Z.G."/>
            <person name="Tsui S.K.W."/>
        </authorList>
    </citation>
    <scope>NUCLEOTIDE SEQUENCE</scope>
    <source>
        <strain evidence="1">Derf</strain>
        <tissue evidence="1">Whole organism</tissue>
    </source>
</reference>
<evidence type="ECO:0000313" key="1">
    <source>
        <dbReference type="EMBL" id="KAH9501910.1"/>
    </source>
</evidence>
<comment type="caution">
    <text evidence="1">The sequence shown here is derived from an EMBL/GenBank/DDBJ whole genome shotgun (WGS) entry which is preliminary data.</text>
</comment>
<protein>
    <submittedName>
        <fullName evidence="1">Uncharacterized protein</fullName>
    </submittedName>
</protein>
<sequence length="400" mass="41279">MSINSTNSSSVFLTTFLSSPGVSSTVSIISVVSIISGSPGCSMISSDFVFSSLIGITNSTSGLNSSPIGCSFVVFLPSGVSISSIDSTTSSDVVSIVSIISSGNSIISSNTSVLISSVISSSPVAGISVIDSFRLGFFNIFFFVSASIFDSSFGRISSSGTSSVIGSSDGFRVIASSVSFDVTTIVSIISAAPWRRSIISSSGFDISSSLGLSKSIVGFDFDSSSIDSSIISAFSVFLPKAVQAFLRFDLLFLILHLKRSQFRKHIRQPLSTSSSGSSMISSVTVTVVSSLHAINSSVMIFVSSSGLVSKASGLDFRLMTFFFEVFFGLPSSGFSSGISSSGFCSSSGSSIISSVTMTVVSSVISFSSASCNSAVGSFGLVNFFTNFFFVSTPTSDSMSG</sequence>
<evidence type="ECO:0000313" key="2">
    <source>
        <dbReference type="Proteomes" id="UP000790347"/>
    </source>
</evidence>
<keyword evidence="2" id="KW-1185">Reference proteome</keyword>
<dbReference type="EMBL" id="ASGP02000006">
    <property type="protein sequence ID" value="KAH9501910.1"/>
    <property type="molecule type" value="Genomic_DNA"/>
</dbReference>
<name>A0A922HQN2_DERFA</name>